<sequence>MLRLLPLRLTFEPEAAVRLPEYPGVLWRSAFGARLRRDACITGAASCDGCRVRQRCAYGAVFEPAPAPRAQGLAPRFRDPPRPYVISPVHGGGTHGAGQRLELDCILAQPALSHLKAAESALSRLELHGVPMRVADVRVRPPGGPDTVTHEPAVSAKGYGISTPPAPGKARIVLEHPLRLQHEGQPVGPERFTLERFAGALLRRISSLHDAVAEVPLEADYRTLVDHARDHVALRDVRLSWLDGERHSARQKRRVPIGGLIGCFTIAGELEPLWPWLWAGQWTHVGKGAVMGLGRYRVDHFGA</sequence>
<proteinExistence type="predicted"/>
<evidence type="ECO:0000259" key="2">
    <source>
        <dbReference type="Pfam" id="PF10040"/>
    </source>
</evidence>
<accession>A0A5B8RDZ9</accession>
<name>A0A5B8RDZ9_9ZZZZ</name>
<feature type="domain" description="CRISPR-associated protein Cas6 C-terminal" evidence="2">
    <location>
        <begin position="176"/>
        <end position="296"/>
    </location>
</feature>
<dbReference type="EMBL" id="MN079200">
    <property type="protein sequence ID" value="QEA07080.1"/>
    <property type="molecule type" value="Genomic_DNA"/>
</dbReference>
<dbReference type="Pfam" id="PF10040">
    <property type="entry name" value="CRISPR_Cas6"/>
    <property type="match status" value="1"/>
</dbReference>
<organism evidence="3">
    <name type="scientific">uncultured organism</name>
    <dbReference type="NCBI Taxonomy" id="155900"/>
    <lineage>
        <taxon>unclassified sequences</taxon>
        <taxon>environmental samples</taxon>
    </lineage>
</organism>
<reference evidence="3" key="1">
    <citation type="submission" date="2019-06" db="EMBL/GenBank/DDBJ databases">
        <authorList>
            <person name="Murdoch R.W."/>
            <person name="Fathepure B."/>
        </authorList>
    </citation>
    <scope>NUCLEOTIDE SEQUENCE</scope>
</reference>
<evidence type="ECO:0000313" key="3">
    <source>
        <dbReference type="EMBL" id="QEA07080.1"/>
    </source>
</evidence>
<dbReference type="AlphaFoldDB" id="A0A5B8RDZ9"/>
<dbReference type="InterPro" id="IPR019267">
    <property type="entry name" value="CRISPR-assoc_Cas6_C"/>
</dbReference>
<feature type="region of interest" description="Disordered" evidence="1">
    <location>
        <begin position="140"/>
        <end position="162"/>
    </location>
</feature>
<gene>
    <name evidence="3" type="ORF">KBTEX_03425</name>
</gene>
<protein>
    <recommendedName>
        <fullName evidence="2">CRISPR-associated protein Cas6 C-terminal domain-containing protein</fullName>
    </recommendedName>
</protein>
<evidence type="ECO:0000256" key="1">
    <source>
        <dbReference type="SAM" id="MobiDB-lite"/>
    </source>
</evidence>